<keyword evidence="2" id="KW-1185">Reference proteome</keyword>
<comment type="caution">
    <text evidence="1">The sequence shown here is derived from an EMBL/GenBank/DDBJ whole genome shotgun (WGS) entry which is preliminary data.</text>
</comment>
<evidence type="ECO:0000313" key="2">
    <source>
        <dbReference type="Proteomes" id="UP000194664"/>
    </source>
</evidence>
<accession>A0A251X0Q5</accession>
<dbReference type="RefSeq" id="WP_086451089.1">
    <property type="nucleotide sequence ID" value="NZ_MSPP01000002.1"/>
</dbReference>
<dbReference type="EMBL" id="MSPP01000002">
    <property type="protein sequence ID" value="OUD09753.1"/>
    <property type="molecule type" value="Genomic_DNA"/>
</dbReference>
<dbReference type="Proteomes" id="UP000194664">
    <property type="component" value="Unassembled WGS sequence"/>
</dbReference>
<dbReference type="OrthoDB" id="7690273at2"/>
<reference evidence="1 2" key="1">
    <citation type="submission" date="2016-12" db="EMBL/GenBank/DDBJ databases">
        <title>The draft genome sequence of HSLHS2.</title>
        <authorList>
            <person name="Hu D."/>
            <person name="Wang L."/>
            <person name="Shao Z."/>
        </authorList>
    </citation>
    <scope>NUCLEOTIDE SEQUENCE [LARGE SCALE GENOMIC DNA]</scope>
    <source>
        <strain evidence="1">MCCC 1A06712</strain>
    </source>
</reference>
<evidence type="ECO:0008006" key="3">
    <source>
        <dbReference type="Google" id="ProtNLM"/>
    </source>
</evidence>
<protein>
    <recommendedName>
        <fullName evidence="3">Flagellar protein FlgJ N-terminal domain-containing protein</fullName>
    </recommendedName>
</protein>
<sequence length="73" mass="7719">MIATQSPIRSAAEKIETAFLSQMLKHSGVGETGNSGDQFLTFMHEAQARAIVKSGGIGLTESLFHALAERADG</sequence>
<dbReference type="AlphaFoldDB" id="A0A251X0Q5"/>
<organism evidence="1 2">
    <name type="scientific">Marivivens niveibacter</name>
    <dbReference type="NCBI Taxonomy" id="1930667"/>
    <lineage>
        <taxon>Bacteria</taxon>
        <taxon>Pseudomonadati</taxon>
        <taxon>Pseudomonadota</taxon>
        <taxon>Alphaproteobacteria</taxon>
        <taxon>Rhodobacterales</taxon>
        <taxon>Paracoccaceae</taxon>
        <taxon>Marivivens group</taxon>
        <taxon>Marivivens</taxon>
    </lineage>
</organism>
<proteinExistence type="predicted"/>
<evidence type="ECO:0000313" key="1">
    <source>
        <dbReference type="EMBL" id="OUD09753.1"/>
    </source>
</evidence>
<gene>
    <name evidence="1" type="ORF">BVC71_07955</name>
</gene>
<name>A0A251X0Q5_9RHOB</name>